<dbReference type="STRING" id="441112.SAMN04488094_11223"/>
<sequence length="333" mass="35728">MTRTPFGTTATGEAVERIALNNGTISIAVLTHGATLQDLRLAGLDRSLTLGSPEPSDYGDNAPLQYFGSIAGPVANRIANATCAFDGQRLAFEANGAGGHHLHGGATGLSYKVWRVQSASDTALTLVTDVPDGEGGLPGNRRFEVDFTLGEGPTLTLRLRASTDAPTLVNLANHSYWNLSDADTFHGHTLQVAADHVLPVDESALPTGEVRPVEGTEMDFRTPRALTEHDVLDNNFCLGRERVALRPVATLSAPDGLTMTIETTEPGLQVYDARHLPASGTEGHDGHRYGPRAGLALEAQFWPDAPSNPSFPDIRLDPGQDWEQVTRFRFSRT</sequence>
<protein>
    <submittedName>
        <fullName evidence="4">Aldose 1-epimerase</fullName>
    </submittedName>
</protein>
<keyword evidence="2" id="KW-0413">Isomerase</keyword>
<dbReference type="GO" id="GO:0033499">
    <property type="term" value="P:galactose catabolic process via UDP-galactose, Leloir pathway"/>
    <property type="evidence" value="ECO:0007669"/>
    <property type="project" value="TreeGrafter"/>
</dbReference>
<organism evidence="4 5">
    <name type="scientific">Tropicimonas isoalkanivorans</name>
    <dbReference type="NCBI Taxonomy" id="441112"/>
    <lineage>
        <taxon>Bacteria</taxon>
        <taxon>Pseudomonadati</taxon>
        <taxon>Pseudomonadota</taxon>
        <taxon>Alphaproteobacteria</taxon>
        <taxon>Rhodobacterales</taxon>
        <taxon>Roseobacteraceae</taxon>
        <taxon>Tropicimonas</taxon>
    </lineage>
</organism>
<evidence type="ECO:0000313" key="4">
    <source>
        <dbReference type="EMBL" id="SFC95836.1"/>
    </source>
</evidence>
<accession>A0A1I1NEL1</accession>
<dbReference type="OrthoDB" id="9779408at2"/>
<dbReference type="InterPro" id="IPR047215">
    <property type="entry name" value="Galactose_mutarotase-like"/>
</dbReference>
<dbReference type="RefSeq" id="WP_093361946.1">
    <property type="nucleotide sequence ID" value="NZ_FOLG01000012.1"/>
</dbReference>
<evidence type="ECO:0000256" key="1">
    <source>
        <dbReference type="ARBA" id="ARBA00006206"/>
    </source>
</evidence>
<dbReference type="GO" id="GO:0004034">
    <property type="term" value="F:aldose 1-epimerase activity"/>
    <property type="evidence" value="ECO:0007669"/>
    <property type="project" value="TreeGrafter"/>
</dbReference>
<dbReference type="EMBL" id="FOLG01000012">
    <property type="protein sequence ID" value="SFC95836.1"/>
    <property type="molecule type" value="Genomic_DNA"/>
</dbReference>
<dbReference type="PANTHER" id="PTHR10091">
    <property type="entry name" value="ALDOSE-1-EPIMERASE"/>
    <property type="match status" value="1"/>
</dbReference>
<evidence type="ECO:0000313" key="5">
    <source>
        <dbReference type="Proteomes" id="UP000198728"/>
    </source>
</evidence>
<evidence type="ECO:0000256" key="3">
    <source>
        <dbReference type="ARBA" id="ARBA00023277"/>
    </source>
</evidence>
<reference evidence="4 5" key="1">
    <citation type="submission" date="2016-10" db="EMBL/GenBank/DDBJ databases">
        <authorList>
            <person name="de Groot N.N."/>
        </authorList>
    </citation>
    <scope>NUCLEOTIDE SEQUENCE [LARGE SCALE GENOMIC DNA]</scope>
    <source>
        <strain evidence="4 5">DSM 19548</strain>
    </source>
</reference>
<proteinExistence type="inferred from homology"/>
<keyword evidence="3" id="KW-0119">Carbohydrate metabolism</keyword>
<dbReference type="Proteomes" id="UP000198728">
    <property type="component" value="Unassembled WGS sequence"/>
</dbReference>
<name>A0A1I1NEL1_9RHOB</name>
<dbReference type="InterPro" id="IPR014718">
    <property type="entry name" value="GH-type_carb-bd"/>
</dbReference>
<dbReference type="InterPro" id="IPR011013">
    <property type="entry name" value="Gal_mutarotase_sf_dom"/>
</dbReference>
<dbReference type="GO" id="GO:0006006">
    <property type="term" value="P:glucose metabolic process"/>
    <property type="evidence" value="ECO:0007669"/>
    <property type="project" value="TreeGrafter"/>
</dbReference>
<dbReference type="Gene3D" id="2.70.98.10">
    <property type="match status" value="1"/>
</dbReference>
<gene>
    <name evidence="4" type="ORF">SAMN04488094_11223</name>
</gene>
<dbReference type="InterPro" id="IPR008183">
    <property type="entry name" value="Aldose_1/G6P_1-epimerase"/>
</dbReference>
<keyword evidence="5" id="KW-1185">Reference proteome</keyword>
<dbReference type="SUPFAM" id="SSF74650">
    <property type="entry name" value="Galactose mutarotase-like"/>
    <property type="match status" value="1"/>
</dbReference>
<dbReference type="CDD" id="cd09019">
    <property type="entry name" value="galactose_mutarotase_like"/>
    <property type="match status" value="1"/>
</dbReference>
<comment type="similarity">
    <text evidence="1">Belongs to the aldose epimerase family.</text>
</comment>
<dbReference type="Pfam" id="PF01263">
    <property type="entry name" value="Aldose_epim"/>
    <property type="match status" value="1"/>
</dbReference>
<dbReference type="GO" id="GO:0030246">
    <property type="term" value="F:carbohydrate binding"/>
    <property type="evidence" value="ECO:0007669"/>
    <property type="project" value="InterPro"/>
</dbReference>
<dbReference type="PANTHER" id="PTHR10091:SF0">
    <property type="entry name" value="GALACTOSE MUTAROTASE"/>
    <property type="match status" value="1"/>
</dbReference>
<evidence type="ECO:0000256" key="2">
    <source>
        <dbReference type="ARBA" id="ARBA00023235"/>
    </source>
</evidence>
<dbReference type="AlphaFoldDB" id="A0A1I1NEL1"/>